<dbReference type="SUPFAM" id="SSF53474">
    <property type="entry name" value="alpha/beta-Hydrolases"/>
    <property type="match status" value="1"/>
</dbReference>
<dbReference type="Gramene" id="RZC61281">
    <property type="protein sequence ID" value="RZC61281"/>
    <property type="gene ID" value="C5167_023039"/>
</dbReference>
<dbReference type="Proteomes" id="UP000316621">
    <property type="component" value="Chromosome 5"/>
</dbReference>
<comment type="similarity">
    <text evidence="1 9">Belongs to the peptidase S10 family.</text>
</comment>
<evidence type="ECO:0000256" key="5">
    <source>
        <dbReference type="ARBA" id="ARBA00022729"/>
    </source>
</evidence>
<protein>
    <recommendedName>
        <fullName evidence="9">Carboxypeptidase</fullName>
        <ecNumber evidence="9">3.4.16.-</ecNumber>
    </recommendedName>
</protein>
<dbReference type="PROSITE" id="PS00131">
    <property type="entry name" value="CARBOXYPEPT_SER_SER"/>
    <property type="match status" value="1"/>
</dbReference>
<dbReference type="PANTHER" id="PTHR11802:SF32">
    <property type="entry name" value="SERINE CARBOXYPEPTIDASE-LIKE 29"/>
    <property type="match status" value="1"/>
</dbReference>
<dbReference type="FunFam" id="3.40.50.11320:FF:000002">
    <property type="entry name" value="Carboxypeptidase"/>
    <property type="match status" value="1"/>
</dbReference>
<evidence type="ECO:0000256" key="1">
    <source>
        <dbReference type="ARBA" id="ARBA00009431"/>
    </source>
</evidence>
<sequence length="539" mass="61051">MSSCFDDFVRMLSTYVPIYTCLMMKYVHTLIKYKQDKPITCNYQLQLQTLKSKKMEKQTWVLFLHLFLLIATLKSCISTSNSVNGNFKLNPVDQQKLDKVNHLPGQYFNVDFEHYSGYVTVNEDAGRNFFYWFVEASTEPSSKPLVLWLNGGPGCSSVGYGEAMEIGPFRVKEDGKTIYLNPYSWNRMANLLFIDTPVGTGYSYSKNSDDLLENGDERTAQDNLIFLQKWLERFPQYNDTEFYIVGESYAGHYVPQLAEAIVRFHKSTGDKSINLKGIMVGNGLTDDYYNHLGSFQYMWTNGLISDKTYNLLNTSCHSESYEHVSSKCQTLLDQASKEMGDIDSYSVLAPSCTGTSTQSKMLLKRLFKLICLQKKVGKIHEEYDPCIEGHTTAYFNRPEVQKALHADAEGVASAWQTCKGFIDQHWKDSATSVLPIYHKLIHLGLRIWMLSGDTDSLASVTSTRYNINALKLPTITPFHAWYDDGQVGGWTQEYKGLTFVSVRGAGHDIPMYKPSLAYPIIKAYLSGSPMPTPSQLADS</sequence>
<dbReference type="FunFam" id="3.40.50.1820:FF:000013">
    <property type="entry name" value="Carboxypeptidase"/>
    <property type="match status" value="1"/>
</dbReference>
<evidence type="ECO:0000313" key="10">
    <source>
        <dbReference type="EMBL" id="RZC61281.1"/>
    </source>
</evidence>
<evidence type="ECO:0000313" key="11">
    <source>
        <dbReference type="Proteomes" id="UP000316621"/>
    </source>
</evidence>
<dbReference type="InterPro" id="IPR029058">
    <property type="entry name" value="AB_hydrolase_fold"/>
</dbReference>
<gene>
    <name evidence="10" type="ORF">C5167_023039</name>
</gene>
<keyword evidence="7" id="KW-1015">Disulfide bond</keyword>
<dbReference type="GO" id="GO:0006508">
    <property type="term" value="P:proteolysis"/>
    <property type="evidence" value="ECO:0007669"/>
    <property type="project" value="UniProtKB-KW"/>
</dbReference>
<keyword evidence="11" id="KW-1185">Reference proteome</keyword>
<dbReference type="InterPro" id="IPR018202">
    <property type="entry name" value="Ser_caboxypep_ser_AS"/>
</dbReference>
<name>A0A4Y7JMT5_PAPSO</name>
<keyword evidence="6 9" id="KW-0378">Hydrolase</keyword>
<dbReference type="InterPro" id="IPR001563">
    <property type="entry name" value="Peptidase_S10"/>
</dbReference>
<evidence type="ECO:0000256" key="6">
    <source>
        <dbReference type="ARBA" id="ARBA00022801"/>
    </source>
</evidence>
<evidence type="ECO:0000256" key="3">
    <source>
        <dbReference type="ARBA" id="ARBA00022645"/>
    </source>
</evidence>
<evidence type="ECO:0000256" key="7">
    <source>
        <dbReference type="ARBA" id="ARBA00023157"/>
    </source>
</evidence>
<dbReference type="GO" id="GO:0004185">
    <property type="term" value="F:serine-type carboxypeptidase activity"/>
    <property type="evidence" value="ECO:0007669"/>
    <property type="project" value="UniProtKB-UniRule"/>
</dbReference>
<keyword evidence="3 9" id="KW-0121">Carboxypeptidase</keyword>
<keyword evidence="4 9" id="KW-0645">Protease</keyword>
<dbReference type="InterPro" id="IPR033124">
    <property type="entry name" value="Ser_caboxypep_his_AS"/>
</dbReference>
<keyword evidence="8" id="KW-0325">Glycoprotein</keyword>
<keyword evidence="2" id="KW-0964">Secreted</keyword>
<proteinExistence type="inferred from homology"/>
<dbReference type="Gene3D" id="3.40.50.11320">
    <property type="match status" value="1"/>
</dbReference>
<dbReference type="AlphaFoldDB" id="A0A4Y7JMT5"/>
<organism evidence="10 11">
    <name type="scientific">Papaver somniferum</name>
    <name type="common">Opium poppy</name>
    <dbReference type="NCBI Taxonomy" id="3469"/>
    <lineage>
        <taxon>Eukaryota</taxon>
        <taxon>Viridiplantae</taxon>
        <taxon>Streptophyta</taxon>
        <taxon>Embryophyta</taxon>
        <taxon>Tracheophyta</taxon>
        <taxon>Spermatophyta</taxon>
        <taxon>Magnoliopsida</taxon>
        <taxon>Ranunculales</taxon>
        <taxon>Papaveraceae</taxon>
        <taxon>Papaveroideae</taxon>
        <taxon>Papaver</taxon>
    </lineage>
</organism>
<dbReference type="PRINTS" id="PR00724">
    <property type="entry name" value="CRBOXYPTASEC"/>
</dbReference>
<dbReference type="GO" id="GO:0005773">
    <property type="term" value="C:vacuole"/>
    <property type="evidence" value="ECO:0007669"/>
    <property type="project" value="TreeGrafter"/>
</dbReference>
<evidence type="ECO:0000256" key="9">
    <source>
        <dbReference type="RuleBase" id="RU361156"/>
    </source>
</evidence>
<dbReference type="EC" id="3.4.16.-" evidence="9"/>
<dbReference type="PROSITE" id="PS00560">
    <property type="entry name" value="CARBOXYPEPT_SER_HIS"/>
    <property type="match status" value="1"/>
</dbReference>
<evidence type="ECO:0000256" key="4">
    <source>
        <dbReference type="ARBA" id="ARBA00022670"/>
    </source>
</evidence>
<keyword evidence="5" id="KW-0732">Signal</keyword>
<dbReference type="Gene3D" id="6.10.250.940">
    <property type="match status" value="1"/>
</dbReference>
<accession>A0A4Y7JMT5</accession>
<evidence type="ECO:0000256" key="2">
    <source>
        <dbReference type="ARBA" id="ARBA00022525"/>
    </source>
</evidence>
<evidence type="ECO:0000256" key="8">
    <source>
        <dbReference type="ARBA" id="ARBA00023180"/>
    </source>
</evidence>
<dbReference type="Pfam" id="PF00450">
    <property type="entry name" value="Peptidase_S10"/>
    <property type="match status" value="1"/>
</dbReference>
<dbReference type="PANTHER" id="PTHR11802">
    <property type="entry name" value="SERINE PROTEASE FAMILY S10 SERINE CARBOXYPEPTIDASE"/>
    <property type="match status" value="1"/>
</dbReference>
<dbReference type="Gene3D" id="3.40.50.1820">
    <property type="entry name" value="alpha/beta hydrolase"/>
    <property type="match status" value="1"/>
</dbReference>
<dbReference type="EMBL" id="CM010719">
    <property type="protein sequence ID" value="RZC61281.1"/>
    <property type="molecule type" value="Genomic_DNA"/>
</dbReference>
<reference evidence="10 11" key="1">
    <citation type="journal article" date="2018" name="Science">
        <title>The opium poppy genome and morphinan production.</title>
        <authorList>
            <person name="Guo L."/>
            <person name="Winzer T."/>
            <person name="Yang X."/>
            <person name="Li Y."/>
            <person name="Ning Z."/>
            <person name="He Z."/>
            <person name="Teodor R."/>
            <person name="Lu Y."/>
            <person name="Bowser T.A."/>
            <person name="Graham I.A."/>
            <person name="Ye K."/>
        </authorList>
    </citation>
    <scope>NUCLEOTIDE SEQUENCE [LARGE SCALE GENOMIC DNA]</scope>
    <source>
        <strain evidence="11">cv. HN1</strain>
        <tissue evidence="10">Leaves</tissue>
    </source>
</reference>